<dbReference type="PANTHER" id="PTHR22762">
    <property type="entry name" value="ALPHA-GLUCOSIDASE"/>
    <property type="match status" value="1"/>
</dbReference>
<evidence type="ECO:0000313" key="8">
    <source>
        <dbReference type="EMBL" id="MBC2397900.1"/>
    </source>
</evidence>
<dbReference type="Pfam" id="PF13802">
    <property type="entry name" value="Gal_mutarotas_2"/>
    <property type="match status" value="1"/>
</dbReference>
<dbReference type="Gene3D" id="2.60.40.1760">
    <property type="entry name" value="glycosyl hydrolase (family 31)"/>
    <property type="match status" value="1"/>
</dbReference>
<dbReference type="InterPro" id="IPR025887">
    <property type="entry name" value="Glyco_hydro_31_N_dom"/>
</dbReference>
<dbReference type="GO" id="GO:0004553">
    <property type="term" value="F:hydrolase activity, hydrolyzing O-glycosyl compounds"/>
    <property type="evidence" value="ECO:0007669"/>
    <property type="project" value="InterPro"/>
</dbReference>
<proteinExistence type="inferred from homology"/>
<evidence type="ECO:0000313" key="9">
    <source>
        <dbReference type="Proteomes" id="UP000563151"/>
    </source>
</evidence>
<dbReference type="InterPro" id="IPR017853">
    <property type="entry name" value="GH"/>
</dbReference>
<dbReference type="Gene3D" id="2.60.40.4040">
    <property type="match status" value="1"/>
</dbReference>
<dbReference type="CDD" id="cd14752">
    <property type="entry name" value="GH31_N"/>
    <property type="match status" value="1"/>
</dbReference>
<dbReference type="Pfam" id="PF21365">
    <property type="entry name" value="Glyco_hydro_31_3rd"/>
    <property type="match status" value="1"/>
</dbReference>
<organism evidence="8 9">
    <name type="scientific">Clostridium tetanomorphum</name>
    <dbReference type="NCBI Taxonomy" id="1553"/>
    <lineage>
        <taxon>Bacteria</taxon>
        <taxon>Bacillati</taxon>
        <taxon>Bacillota</taxon>
        <taxon>Clostridia</taxon>
        <taxon>Eubacteriales</taxon>
        <taxon>Clostridiaceae</taxon>
        <taxon>Clostridium</taxon>
    </lineage>
</organism>
<evidence type="ECO:0000256" key="1">
    <source>
        <dbReference type="ARBA" id="ARBA00007806"/>
    </source>
</evidence>
<dbReference type="InterPro" id="IPR030458">
    <property type="entry name" value="Glyco_hydro_31_AS"/>
</dbReference>
<feature type="domain" description="Glycoside hydrolase family 31 TIM barrel" evidence="5">
    <location>
        <begin position="156"/>
        <end position="515"/>
    </location>
</feature>
<dbReference type="Pfam" id="PF01055">
    <property type="entry name" value="Glyco_hydro_31_2nd"/>
    <property type="match status" value="1"/>
</dbReference>
<dbReference type="SUPFAM" id="SSF74650">
    <property type="entry name" value="Galactose mutarotase-like"/>
    <property type="match status" value="1"/>
</dbReference>
<reference evidence="8 9" key="1">
    <citation type="submission" date="2020-04" db="EMBL/GenBank/DDBJ databases">
        <title>Genomic insights into acetone-butanol-ethanol (ABE) fermentation by sequencing solventogenic clostridia strains.</title>
        <authorList>
            <person name="Brown S."/>
        </authorList>
    </citation>
    <scope>NUCLEOTIDE SEQUENCE [LARGE SCALE GENOMIC DNA]</scope>
    <source>
        <strain evidence="8 9">DJ011</strain>
    </source>
</reference>
<evidence type="ECO:0000259" key="7">
    <source>
        <dbReference type="Pfam" id="PF21365"/>
    </source>
</evidence>
<dbReference type="SUPFAM" id="SSF51445">
    <property type="entry name" value="(Trans)glycosidases"/>
    <property type="match status" value="1"/>
</dbReference>
<evidence type="ECO:0000256" key="2">
    <source>
        <dbReference type="ARBA" id="ARBA00022801"/>
    </source>
</evidence>
<comment type="similarity">
    <text evidence="1 4">Belongs to the glycosyl hydrolase 31 family.</text>
</comment>
<protein>
    <submittedName>
        <fullName evidence="8">Alpha-glucosidase</fullName>
    </submittedName>
</protein>
<evidence type="ECO:0000259" key="6">
    <source>
        <dbReference type="Pfam" id="PF13802"/>
    </source>
</evidence>
<dbReference type="GO" id="GO:0030246">
    <property type="term" value="F:carbohydrate binding"/>
    <property type="evidence" value="ECO:0007669"/>
    <property type="project" value="InterPro"/>
</dbReference>
<dbReference type="PROSITE" id="PS00129">
    <property type="entry name" value="GLYCOSYL_HYDROL_F31_1"/>
    <property type="match status" value="1"/>
</dbReference>
<dbReference type="Gene3D" id="3.20.20.80">
    <property type="entry name" value="Glycosidases"/>
    <property type="match status" value="1"/>
</dbReference>
<evidence type="ECO:0000259" key="5">
    <source>
        <dbReference type="Pfam" id="PF01055"/>
    </source>
</evidence>
<name>A0A923J1N2_CLOTT</name>
<keyword evidence="3 4" id="KW-0326">Glycosidase</keyword>
<accession>A0A923J1N2</accession>
<dbReference type="PANTHER" id="PTHR22762:SF120">
    <property type="entry name" value="HETEROGLYCAN GLUCOSIDASE 1"/>
    <property type="match status" value="1"/>
</dbReference>
<gene>
    <name evidence="8" type="ORF">HGG79_08945</name>
</gene>
<dbReference type="Proteomes" id="UP000563151">
    <property type="component" value="Unassembled WGS sequence"/>
</dbReference>
<dbReference type="InterPro" id="IPR011013">
    <property type="entry name" value="Gal_mutarotase_sf_dom"/>
</dbReference>
<comment type="caution">
    <text evidence="8">The sequence shown here is derived from an EMBL/GenBank/DDBJ whole genome shotgun (WGS) entry which is preliminary data.</text>
</comment>
<dbReference type="CDD" id="cd06604">
    <property type="entry name" value="GH31_glucosidase_II_MalA"/>
    <property type="match status" value="1"/>
</dbReference>
<sequence>MSIKKFCFGTVINTESVVLNIEESDKSEMPYLKIGLQNELIYKLEKTDIIYGLGENVRGMNKRGWIYESFCSDEFDHTEDKKSLYAAHNFLILQSRETFGMFIDCPGKVIFDLGYTNGDLIFIKVPDSEFNLYIIEGNSLKEIVKNFRKLIGKSYIAPKWAFGYQQSRWGYKDKQDILSVVEGFKNNDIPIDGVCLDIDYMERFKDFTINEETFHDFENFVENLKSQGVRLIPIIDAGVKIEKGYEVYEEGVEKGYFCVNENNEPFIAAVWPGKVHFPDFLNEDARAWFGAKYKYLTDKGIEGFWNDMNEPAIFYTENSLKNALDSAYDSKNKNLDVYSFFELKDSFLEISNGMEDYKNFYHKVDGKLIRHDKVHNLYGYNMTRAAAEAFEKIDSNKRFLIFSRASSIGMHRYGGIWTGDNKSWWSHLEMNIKMMPNLNLCGFIYSGADTAGFGCDCTEDLLIRWNEFSMFTPLYRNHSVNGSRDQEPYNFNKNTIEILKNIIKNRYAFIPYIYSEYMKACKEDECYFKPITFEYENETLVEDQLLVGDSLMIAPVYKQNAFGRYVYLPEEMLLWNIVSYKDRHFKVLPKGHHYIDVDLEATPIFIRKDKILVIGKHSNCVDSLNNEELDVIAFIYKKADYTYYDDDGIKKEYNKKDFQFKISIKKNSNDYDINVISSEDNAVKKLNFTIIDLKGKITKKEFAFK</sequence>
<dbReference type="AlphaFoldDB" id="A0A923J1N2"/>
<dbReference type="InterPro" id="IPR000322">
    <property type="entry name" value="Glyco_hydro_31_TIM"/>
</dbReference>
<feature type="domain" description="Glycoside hydrolase family 31 N-terminal" evidence="6">
    <location>
        <begin position="42"/>
        <end position="112"/>
    </location>
</feature>
<feature type="domain" description="Glycosyl hydrolase family 31 C-terminal" evidence="7">
    <location>
        <begin position="528"/>
        <end position="612"/>
    </location>
</feature>
<evidence type="ECO:0000256" key="4">
    <source>
        <dbReference type="RuleBase" id="RU361185"/>
    </source>
</evidence>
<dbReference type="InterPro" id="IPR048395">
    <property type="entry name" value="Glyco_hydro_31_C"/>
</dbReference>
<evidence type="ECO:0000256" key="3">
    <source>
        <dbReference type="ARBA" id="ARBA00023295"/>
    </source>
</evidence>
<dbReference type="EMBL" id="JAAZWO010000008">
    <property type="protein sequence ID" value="MBC2397900.1"/>
    <property type="molecule type" value="Genomic_DNA"/>
</dbReference>
<dbReference type="GO" id="GO:0005975">
    <property type="term" value="P:carbohydrate metabolic process"/>
    <property type="evidence" value="ECO:0007669"/>
    <property type="project" value="InterPro"/>
</dbReference>
<dbReference type="SUPFAM" id="SSF51011">
    <property type="entry name" value="Glycosyl hydrolase domain"/>
    <property type="match status" value="1"/>
</dbReference>
<keyword evidence="2 4" id="KW-0378">Hydrolase</keyword>
<keyword evidence="9" id="KW-1185">Reference proteome</keyword>
<dbReference type="RefSeq" id="WP_035146972.1">
    <property type="nucleotide sequence ID" value="NZ_JAAZWO010000008.1"/>
</dbReference>